<dbReference type="PANTHER" id="PTHR43133">
    <property type="entry name" value="RNA POLYMERASE ECF-TYPE SIGMA FACTO"/>
    <property type="match status" value="1"/>
</dbReference>
<evidence type="ECO:0000259" key="5">
    <source>
        <dbReference type="SMART" id="SM00421"/>
    </source>
</evidence>
<dbReference type="SUPFAM" id="SSF88946">
    <property type="entry name" value="Sigma2 domain of RNA polymerase sigma factors"/>
    <property type="match status" value="1"/>
</dbReference>
<accession>H1YHD4</accession>
<keyword evidence="2" id="KW-0805">Transcription regulation</keyword>
<dbReference type="InterPro" id="IPR013249">
    <property type="entry name" value="RNA_pol_sigma70_r4_t2"/>
</dbReference>
<dbReference type="NCBIfam" id="TIGR02937">
    <property type="entry name" value="sigma70-ECF"/>
    <property type="match status" value="1"/>
</dbReference>
<dbReference type="CDD" id="cd06171">
    <property type="entry name" value="Sigma70_r4"/>
    <property type="match status" value="1"/>
</dbReference>
<dbReference type="Gene3D" id="1.10.1740.10">
    <property type="match status" value="1"/>
</dbReference>
<dbReference type="eggNOG" id="COG1595">
    <property type="taxonomic scope" value="Bacteria"/>
</dbReference>
<dbReference type="OrthoDB" id="711087at2"/>
<dbReference type="Proteomes" id="UP000002774">
    <property type="component" value="Chromosome"/>
</dbReference>
<dbReference type="InterPro" id="IPR014327">
    <property type="entry name" value="RNA_pol_sigma70_bacteroid"/>
</dbReference>
<gene>
    <name evidence="6" type="ORF">Mucpa_1306</name>
</gene>
<name>H1YHD4_9SPHI</name>
<dbReference type="RefSeq" id="WP_008505228.1">
    <property type="nucleotide sequence ID" value="NZ_CM001403.1"/>
</dbReference>
<proteinExistence type="inferred from homology"/>
<dbReference type="InterPro" id="IPR039425">
    <property type="entry name" value="RNA_pol_sigma-70-like"/>
</dbReference>
<keyword evidence="7" id="KW-1185">Reference proteome</keyword>
<dbReference type="GO" id="GO:0016987">
    <property type="term" value="F:sigma factor activity"/>
    <property type="evidence" value="ECO:0007669"/>
    <property type="project" value="UniProtKB-KW"/>
</dbReference>
<dbReference type="InterPro" id="IPR013324">
    <property type="entry name" value="RNA_pol_sigma_r3/r4-like"/>
</dbReference>
<evidence type="ECO:0000256" key="1">
    <source>
        <dbReference type="ARBA" id="ARBA00010641"/>
    </source>
</evidence>
<sequence>MTVNTVQQDITSWLSGDDAAYRRVFDYFYNKLYQTCYKATKAREDSEEMVMNVFLNIWQHRAELAHIDDFEKYLFRSTRNQIADFQRKNILQTQDIDTLPLEQLGSADHPELTFKELEQVYHLALNRLPEKQREVFLMSREQGLSQKQIAEKKNISPSTVNNHITSAMKIIRNDMGEYSEALPLILLVTAYSIS</sequence>
<dbReference type="InterPro" id="IPR036388">
    <property type="entry name" value="WH-like_DNA-bd_sf"/>
</dbReference>
<keyword evidence="4" id="KW-0804">Transcription</keyword>
<dbReference type="SMART" id="SM00421">
    <property type="entry name" value="HTH_LUXR"/>
    <property type="match status" value="1"/>
</dbReference>
<dbReference type="GO" id="GO:0006352">
    <property type="term" value="P:DNA-templated transcription initiation"/>
    <property type="evidence" value="ECO:0007669"/>
    <property type="project" value="InterPro"/>
</dbReference>
<dbReference type="InterPro" id="IPR000792">
    <property type="entry name" value="Tscrpt_reg_LuxR_C"/>
</dbReference>
<comment type="similarity">
    <text evidence="1">Belongs to the sigma-70 factor family. ECF subfamily.</text>
</comment>
<evidence type="ECO:0000256" key="4">
    <source>
        <dbReference type="ARBA" id="ARBA00023163"/>
    </source>
</evidence>
<reference evidence="6" key="1">
    <citation type="submission" date="2011-09" db="EMBL/GenBank/DDBJ databases">
        <title>The permanent draft genome of Mucilaginibacter paludis DSM 18603.</title>
        <authorList>
            <consortium name="US DOE Joint Genome Institute (JGI-PGF)"/>
            <person name="Lucas S."/>
            <person name="Han J."/>
            <person name="Lapidus A."/>
            <person name="Bruce D."/>
            <person name="Goodwin L."/>
            <person name="Pitluck S."/>
            <person name="Peters L."/>
            <person name="Kyrpides N."/>
            <person name="Mavromatis K."/>
            <person name="Ivanova N."/>
            <person name="Mikhailova N."/>
            <person name="Held B."/>
            <person name="Detter J.C."/>
            <person name="Tapia R."/>
            <person name="Han C."/>
            <person name="Land M."/>
            <person name="Hauser L."/>
            <person name="Markowitz V."/>
            <person name="Cheng J.-F."/>
            <person name="Hugenholtz P."/>
            <person name="Woyke T."/>
            <person name="Wu D."/>
            <person name="Tindall B."/>
            <person name="Brambilla E."/>
            <person name="Klenk H.-P."/>
            <person name="Eisen J.A."/>
        </authorList>
    </citation>
    <scope>NUCLEOTIDE SEQUENCE [LARGE SCALE GENOMIC DNA]</scope>
    <source>
        <strain evidence="6">DSM 18603</strain>
    </source>
</reference>
<organism evidence="6 7">
    <name type="scientific">Mucilaginibacter paludis DSM 18603</name>
    <dbReference type="NCBI Taxonomy" id="714943"/>
    <lineage>
        <taxon>Bacteria</taxon>
        <taxon>Pseudomonadati</taxon>
        <taxon>Bacteroidota</taxon>
        <taxon>Sphingobacteriia</taxon>
        <taxon>Sphingobacteriales</taxon>
        <taxon>Sphingobacteriaceae</taxon>
        <taxon>Mucilaginibacter</taxon>
    </lineage>
</organism>
<dbReference type="GO" id="GO:0003677">
    <property type="term" value="F:DNA binding"/>
    <property type="evidence" value="ECO:0007669"/>
    <property type="project" value="InterPro"/>
</dbReference>
<dbReference type="Pfam" id="PF04542">
    <property type="entry name" value="Sigma70_r2"/>
    <property type="match status" value="1"/>
</dbReference>
<evidence type="ECO:0000256" key="2">
    <source>
        <dbReference type="ARBA" id="ARBA00023015"/>
    </source>
</evidence>
<evidence type="ECO:0000256" key="3">
    <source>
        <dbReference type="ARBA" id="ARBA00023082"/>
    </source>
</evidence>
<dbReference type="EMBL" id="CM001403">
    <property type="protein sequence ID" value="EHQ25468.1"/>
    <property type="molecule type" value="Genomic_DNA"/>
</dbReference>
<dbReference type="SUPFAM" id="SSF88659">
    <property type="entry name" value="Sigma3 and sigma4 domains of RNA polymerase sigma factors"/>
    <property type="match status" value="1"/>
</dbReference>
<feature type="domain" description="HTH luxR-type" evidence="5">
    <location>
        <begin position="125"/>
        <end position="181"/>
    </location>
</feature>
<dbReference type="Gene3D" id="1.10.10.10">
    <property type="entry name" value="Winged helix-like DNA-binding domain superfamily/Winged helix DNA-binding domain"/>
    <property type="match status" value="1"/>
</dbReference>
<dbReference type="InterPro" id="IPR007627">
    <property type="entry name" value="RNA_pol_sigma70_r2"/>
</dbReference>
<dbReference type="NCBIfam" id="TIGR02985">
    <property type="entry name" value="Sig70_bacteroi1"/>
    <property type="match status" value="1"/>
</dbReference>
<evidence type="ECO:0000313" key="6">
    <source>
        <dbReference type="EMBL" id="EHQ25468.1"/>
    </source>
</evidence>
<dbReference type="PANTHER" id="PTHR43133:SF46">
    <property type="entry name" value="RNA POLYMERASE SIGMA-70 FACTOR ECF SUBFAMILY"/>
    <property type="match status" value="1"/>
</dbReference>
<dbReference type="STRING" id="714943.Mucpa_1306"/>
<evidence type="ECO:0000313" key="7">
    <source>
        <dbReference type="Proteomes" id="UP000002774"/>
    </source>
</evidence>
<dbReference type="AlphaFoldDB" id="H1YHD4"/>
<dbReference type="HOGENOM" id="CLU_047691_3_4_10"/>
<keyword evidence="3" id="KW-0731">Sigma factor</keyword>
<protein>
    <submittedName>
        <fullName evidence="6">RNA polymerase, sigma-24 subunit, ECF subfamily</fullName>
    </submittedName>
</protein>
<dbReference type="Pfam" id="PF08281">
    <property type="entry name" value="Sigma70_r4_2"/>
    <property type="match status" value="1"/>
</dbReference>
<dbReference type="InterPro" id="IPR014284">
    <property type="entry name" value="RNA_pol_sigma-70_dom"/>
</dbReference>
<dbReference type="InterPro" id="IPR013325">
    <property type="entry name" value="RNA_pol_sigma_r2"/>
</dbReference>